<dbReference type="InterPro" id="IPR004197">
    <property type="entry name" value="Cellulase_Ig-like"/>
</dbReference>
<dbReference type="GO" id="GO:0008810">
    <property type="term" value="F:cellulase activity"/>
    <property type="evidence" value="ECO:0007669"/>
    <property type="project" value="InterPro"/>
</dbReference>
<feature type="chain" id="PRO_5038705076" evidence="7">
    <location>
        <begin position="20"/>
        <end position="819"/>
    </location>
</feature>
<accession>A0A0L6JVW1</accession>
<evidence type="ECO:0000313" key="9">
    <source>
        <dbReference type="EMBL" id="KNY29859.1"/>
    </source>
</evidence>
<dbReference type="Gene3D" id="2.60.120.430">
    <property type="entry name" value="Galactose-binding lectin"/>
    <property type="match status" value="1"/>
</dbReference>
<dbReference type="Pfam" id="PF00759">
    <property type="entry name" value="Glyco_hydro_9"/>
    <property type="match status" value="1"/>
</dbReference>
<evidence type="ECO:0000256" key="7">
    <source>
        <dbReference type="SAM" id="SignalP"/>
    </source>
</evidence>
<keyword evidence="3" id="KW-0136">Cellulose degradation</keyword>
<evidence type="ECO:0000259" key="8">
    <source>
        <dbReference type="PROSITE" id="PS51766"/>
    </source>
</evidence>
<dbReference type="AlphaFoldDB" id="A0A0L6JVW1"/>
<keyword evidence="10" id="KW-1185">Reference proteome</keyword>
<dbReference type="CDD" id="cd02850">
    <property type="entry name" value="E_set_Cellulase_N"/>
    <property type="match status" value="1"/>
</dbReference>
<dbReference type="Pfam" id="PF02927">
    <property type="entry name" value="CelD_N"/>
    <property type="match status" value="1"/>
</dbReference>
<dbReference type="eggNOG" id="COG4409">
    <property type="taxonomic scope" value="Bacteria"/>
</dbReference>
<sequence>MKIKRLLVFCVYISVLCTAAIGPMMVVDASAPAGWRNLPDFYVFKDKVSGWSGSGAGELETVNGNLPVDTQVTYQNLPSLRFNLKTTLSSYWMSVILCMAEWNCHDVSRYVPNGYLEFNVKGKNGGEKFVIGAVDHVTERPSGVEKTITKPITDYCTITTEWQHVKIPLKDILDPSLGMDPYNAKAIVLDKVNLDPFCVWINQLKLTSPDKENAFPAIKVNQVGFLETSEKYAYVSGFEDDFKAAAGTQFQVMRVSDNSVAYSGQLVLVADYDANDSGERVFKAIFTDLKQPGEYYITVNAVGIDKSPRFKIGNDIYKSLLVDASRYLFYQRANIDLAAPYCTDYPRKDKSPQDFNCALASNSSITKDVSKGWYDAGDPNKYVITGAQTASNLLSAYEMYPEVFYDKQNNIPESGNGVPDILDEVRWELEWILKMQEAESGGFYCCVAFTENFSNGQRVIMDKKDNVGNIKSTNDTAAAVGVLAQASMIYSKYDPAFAKKCLDAAKSGWAFLLQNPNNIKAPGGAYPADNDESSRFFAAASVYRATGDSSCNDYVKSNYKKVYSSESGDGSFGWENGFYNYMKATNRDSNVENGFKDSFTKWANNKLNRSKNNPWGNVIENGNYYWGSNSVILGCPREVLLGSAIFGTNSDDINMMGRSSLNWILGANPMRKSLVSGYGDDCIKEIFGTWSEDGLAGIPKGVMPGGPNKYNGANISIFPAKCYMESAAEFTTNEHTLGWNSLLVFMAAFVNSTSPIPQNSPDLNKDGVVNMTDVILLAKVFNSVHGDNQYIASYDLNNNGSINMSDVIIIAKAFNTVIT</sequence>
<organism evidence="9 10">
    <name type="scientific">Pseudobacteroides cellulosolvens ATCC 35603 = DSM 2933</name>
    <dbReference type="NCBI Taxonomy" id="398512"/>
    <lineage>
        <taxon>Bacteria</taxon>
        <taxon>Bacillati</taxon>
        <taxon>Bacillota</taxon>
        <taxon>Clostridia</taxon>
        <taxon>Eubacteriales</taxon>
        <taxon>Oscillospiraceae</taxon>
        <taxon>Pseudobacteroides</taxon>
    </lineage>
</organism>
<dbReference type="SUPFAM" id="SSF49785">
    <property type="entry name" value="Galactose-binding domain-like"/>
    <property type="match status" value="1"/>
</dbReference>
<dbReference type="RefSeq" id="WP_036945378.1">
    <property type="nucleotide sequence ID" value="NZ_JQKC01000049.1"/>
</dbReference>
<evidence type="ECO:0000313" key="10">
    <source>
        <dbReference type="Proteomes" id="UP000036923"/>
    </source>
</evidence>
<dbReference type="InterPro" id="IPR036439">
    <property type="entry name" value="Dockerin_dom_sf"/>
</dbReference>
<dbReference type="InterPro" id="IPR016134">
    <property type="entry name" value="Dockerin_dom"/>
</dbReference>
<dbReference type="GO" id="GO:0016162">
    <property type="term" value="F:cellulose 1,4-beta-cellobiosidase activity"/>
    <property type="evidence" value="ECO:0007669"/>
    <property type="project" value="UniProtKB-EC"/>
</dbReference>
<comment type="caution">
    <text evidence="9">The sequence shown here is derived from an EMBL/GenBank/DDBJ whole genome shotgun (WGS) entry which is preliminary data.</text>
</comment>
<feature type="signal peptide" evidence="7">
    <location>
        <begin position="1"/>
        <end position="19"/>
    </location>
</feature>
<keyword evidence="2 9" id="KW-0378">Hydrolase</keyword>
<dbReference type="InterPro" id="IPR048758">
    <property type="entry name" value="CBM30"/>
</dbReference>
<dbReference type="eggNOG" id="COG5492">
    <property type="taxonomic scope" value="Bacteria"/>
</dbReference>
<dbReference type="Pfam" id="PF21582">
    <property type="entry name" value="CBM30"/>
    <property type="match status" value="1"/>
</dbReference>
<dbReference type="PROSITE" id="PS51766">
    <property type="entry name" value="DOCKERIN"/>
    <property type="match status" value="1"/>
</dbReference>
<evidence type="ECO:0000256" key="1">
    <source>
        <dbReference type="ARBA" id="ARBA00007072"/>
    </source>
</evidence>
<keyword evidence="4" id="KW-0119">Carbohydrate metabolism</keyword>
<evidence type="ECO:0000256" key="2">
    <source>
        <dbReference type="ARBA" id="ARBA00022801"/>
    </source>
</evidence>
<dbReference type="Proteomes" id="UP000036923">
    <property type="component" value="Unassembled WGS sequence"/>
</dbReference>
<keyword evidence="6" id="KW-0624">Polysaccharide degradation</keyword>
<dbReference type="PROSITE" id="PS00018">
    <property type="entry name" value="EF_HAND_1"/>
    <property type="match status" value="2"/>
</dbReference>
<protein>
    <submittedName>
        <fullName evidence="9">Cellulose 1,4-beta-cellobiosidase</fullName>
        <ecNumber evidence="9">3.2.1.91</ecNumber>
    </submittedName>
</protein>
<dbReference type="InterPro" id="IPR002105">
    <property type="entry name" value="Dockerin_1_rpt"/>
</dbReference>
<dbReference type="InterPro" id="IPR001701">
    <property type="entry name" value="Glyco_hydro_9"/>
</dbReference>
<comment type="similarity">
    <text evidence="1">Belongs to the glycosyl hydrolase 9 (cellulase E) family.</text>
</comment>
<dbReference type="OrthoDB" id="9758662at2"/>
<dbReference type="SUPFAM" id="SSF48208">
    <property type="entry name" value="Six-hairpin glycosidases"/>
    <property type="match status" value="1"/>
</dbReference>
<dbReference type="InterPro" id="IPR012341">
    <property type="entry name" value="6hp_glycosidase-like_sf"/>
</dbReference>
<dbReference type="PROSITE" id="PS00448">
    <property type="entry name" value="CLOS_CELLULOSOME_RPT"/>
    <property type="match status" value="2"/>
</dbReference>
<evidence type="ECO:0000256" key="6">
    <source>
        <dbReference type="ARBA" id="ARBA00023326"/>
    </source>
</evidence>
<dbReference type="SUPFAM" id="SSF81296">
    <property type="entry name" value="E set domains"/>
    <property type="match status" value="1"/>
</dbReference>
<dbReference type="Gene3D" id="2.60.40.10">
    <property type="entry name" value="Immunoglobulins"/>
    <property type="match status" value="1"/>
</dbReference>
<name>A0A0L6JVW1_9FIRM</name>
<dbReference type="CDD" id="cd14254">
    <property type="entry name" value="Dockerin_II"/>
    <property type="match status" value="1"/>
</dbReference>
<dbReference type="InterPro" id="IPR018247">
    <property type="entry name" value="EF_Hand_1_Ca_BS"/>
</dbReference>
<dbReference type="GO" id="GO:0030245">
    <property type="term" value="P:cellulose catabolic process"/>
    <property type="evidence" value="ECO:0007669"/>
    <property type="project" value="UniProtKB-KW"/>
</dbReference>
<proteinExistence type="inferred from homology"/>
<dbReference type="InterPro" id="IPR008979">
    <property type="entry name" value="Galactose-bd-like_sf"/>
</dbReference>
<dbReference type="PANTHER" id="PTHR22298">
    <property type="entry name" value="ENDO-1,4-BETA-GLUCANASE"/>
    <property type="match status" value="1"/>
</dbReference>
<reference evidence="10" key="1">
    <citation type="submission" date="2015-07" db="EMBL/GenBank/DDBJ databases">
        <title>Near-Complete Genome Sequence of the Cellulolytic Bacterium Bacteroides (Pseudobacteroides) cellulosolvens ATCC 35603.</title>
        <authorList>
            <person name="Dassa B."/>
            <person name="Utturkar S.M."/>
            <person name="Klingeman D.M."/>
            <person name="Hurt R.A."/>
            <person name="Keller M."/>
            <person name="Xu J."/>
            <person name="Reddy Y.H.K."/>
            <person name="Borovok I."/>
            <person name="Grinberg I.R."/>
            <person name="Lamed R."/>
            <person name="Zhivin O."/>
            <person name="Bayer E.A."/>
            <person name="Brown S.D."/>
        </authorList>
    </citation>
    <scope>NUCLEOTIDE SEQUENCE [LARGE SCALE GENOMIC DNA]</scope>
    <source>
        <strain evidence="10">DSM 2933</strain>
    </source>
</reference>
<dbReference type="InterPro" id="IPR008928">
    <property type="entry name" value="6-hairpin_glycosidase_sf"/>
</dbReference>
<dbReference type="InterPro" id="IPR013783">
    <property type="entry name" value="Ig-like_fold"/>
</dbReference>
<dbReference type="Gene3D" id="1.10.1330.10">
    <property type="entry name" value="Dockerin domain"/>
    <property type="match status" value="1"/>
</dbReference>
<dbReference type="InterPro" id="IPR014756">
    <property type="entry name" value="Ig_E-set"/>
</dbReference>
<dbReference type="EC" id="3.2.1.91" evidence="9"/>
<dbReference type="PATRIC" id="fig|398512.5.peg.5380"/>
<dbReference type="STRING" id="398512.Bccel_5136"/>
<keyword evidence="5 9" id="KW-0326">Glycosidase</keyword>
<feature type="domain" description="Dockerin" evidence="8">
    <location>
        <begin position="756"/>
        <end position="819"/>
    </location>
</feature>
<dbReference type="SUPFAM" id="SSF63446">
    <property type="entry name" value="Type I dockerin domain"/>
    <property type="match status" value="1"/>
</dbReference>
<gene>
    <name evidence="9" type="ORF">Bccel_5136</name>
</gene>
<keyword evidence="7" id="KW-0732">Signal</keyword>
<evidence type="ECO:0000256" key="3">
    <source>
        <dbReference type="ARBA" id="ARBA00023001"/>
    </source>
</evidence>
<dbReference type="Gene3D" id="1.50.10.10">
    <property type="match status" value="1"/>
</dbReference>
<dbReference type="EMBL" id="LGTC01000001">
    <property type="protein sequence ID" value="KNY29859.1"/>
    <property type="molecule type" value="Genomic_DNA"/>
</dbReference>
<evidence type="ECO:0000256" key="4">
    <source>
        <dbReference type="ARBA" id="ARBA00023277"/>
    </source>
</evidence>
<evidence type="ECO:0000256" key="5">
    <source>
        <dbReference type="ARBA" id="ARBA00023295"/>
    </source>
</evidence>
<dbReference type="Pfam" id="PF00404">
    <property type="entry name" value="Dockerin_1"/>
    <property type="match status" value="1"/>
</dbReference>